<organism evidence="3 4">
    <name type="scientific">Streptomyces globosus</name>
    <dbReference type="NCBI Taxonomy" id="68209"/>
    <lineage>
        <taxon>Bacteria</taxon>
        <taxon>Bacillati</taxon>
        <taxon>Actinomycetota</taxon>
        <taxon>Actinomycetes</taxon>
        <taxon>Kitasatosporales</taxon>
        <taxon>Streptomycetaceae</taxon>
        <taxon>Streptomyces</taxon>
    </lineage>
</organism>
<feature type="compositionally biased region" description="Gly residues" evidence="1">
    <location>
        <begin position="940"/>
        <end position="949"/>
    </location>
</feature>
<sequence>MSEVGTETRTRSRGESMNRTITAVARLRARAGHSVGAVRPGRPARGLALMLLAALLVPVFMMATSSPASADDKKERDNYSLYQLASNASSYFSEKNSPQNDKGMHENWKPVTSSPASGGSILGYADPEFSLGNIVGWFFAEVSGSSQTVTYETLAAKDDKGNAKYAGMLDYAHFGAANNDLGLDTMSSGIGGQIVSVIGGSIIWVLYALALAVGTLFYVIIQFLKLVNPFLWFYNAVAAVNPTFAEGMTGGATGGGALAGLQHWISGWYGLLVDISWQALVPIFIGFLLIGLVMFKKMDRGSAIKKLVVRVVFIGVGLPLVGSMYSSVLGKFDDSVLGQHAGPTRVVLSTYVDFEAWMMNDRLGIPDQATVSWNDGQASPDAMMSVRTSALAINKQSHGATFNGINIGTKAKDAESAWKDGTVSVGGRASDDFKAVFSTFGIIGKYIASNEIAASDFESGIKTSITQLDESADTKKRWFVDKKSYGDVAEFGEENGPKPVDHPVISTDGTGLTSSHPGKDSTVFTTTGTKAGCGFTVGRTPSSCNLSPLAAYNYLNTGFNPGSLAMYSSNNATSGFTRENHMAVSQVGTGPAKFMYWSNAATVLGSIVLLGFWYAIGMLAGAVKRTFGLVAAVPFATLGALQAIAKVIVYSTAMIMEVLVTLFVYQFVSEFLISVPDIMAGPVSSFMSPGGLWGSPTLGGIIVVVLTLISSLVIIGITFALLRVRKTVLQAMDEVVTKLVDKFLETNSTPKPDKGGLMPSLAAGVGSGAGMAMGNKLANGFDSKTSGPASPSGGKPTGKTASTNAGGTNGGATELTSGKQQLALEGGGHDGPDGPDSPVLDGGPGGSGSGGGSDGVKALPGGTGPAGGLGTPGRDGPADKGGPLQLTSGGAGSSRSDKQTAQGLSAQGGLSNLGYTADGHKVIQGEVLSSSTDPSSPRGGAQGESGANGAGSFPTSGARGAVAGQAGPTQFGAGSQGAQSPQDGNQQAAPQRFGGDAVPAPAPAPAPTRPGAPSARPTQFGAGSQGAQSPQDGNQQAAPQRFGGDAVPAPAPAPAPTRPGAPSARPKGSAQSTPAPAQAQTPIRPPARQEQAEAQTNSDRLLPVDNARRDGSSAPRQPGAGAPAVGQAPAAPGARTPGRTQAARQPGSIQTSTPRPTPAPSGRAPRPPAPAPAPSPQQAPVPRPLRTADPAPRSVETPEPQQRPAVGPRRGRREED</sequence>
<feature type="compositionally biased region" description="Low complexity" evidence="1">
    <location>
        <begin position="1060"/>
        <end position="1089"/>
    </location>
</feature>
<feature type="transmembrane region" description="Helical" evidence="2">
    <location>
        <begin position="594"/>
        <end position="616"/>
    </location>
</feature>
<feature type="compositionally biased region" description="Pro residues" evidence="1">
    <location>
        <begin position="1000"/>
        <end position="1010"/>
    </location>
</feature>
<feature type="compositionally biased region" description="Low complexity" evidence="1">
    <location>
        <begin position="797"/>
        <end position="806"/>
    </location>
</feature>
<feature type="compositionally biased region" description="Polar residues" evidence="1">
    <location>
        <begin position="899"/>
        <end position="914"/>
    </location>
</feature>
<evidence type="ECO:0000256" key="2">
    <source>
        <dbReference type="SAM" id="Phobius"/>
    </source>
</evidence>
<feature type="compositionally biased region" description="Pro residues" evidence="1">
    <location>
        <begin position="1155"/>
        <end position="1183"/>
    </location>
</feature>
<dbReference type="KEGG" id="sgz:C0216_10965"/>
<dbReference type="OrthoDB" id="3885631at2"/>
<keyword evidence="2" id="KW-0812">Transmembrane</keyword>
<feature type="compositionally biased region" description="Polar residues" evidence="1">
    <location>
        <begin position="972"/>
        <end position="989"/>
    </location>
</feature>
<feature type="transmembrane region" description="Helical" evidence="2">
    <location>
        <begin position="46"/>
        <end position="64"/>
    </location>
</feature>
<evidence type="ECO:0000313" key="3">
    <source>
        <dbReference type="EMBL" id="AXE23909.1"/>
    </source>
</evidence>
<feature type="transmembrane region" description="Helical" evidence="2">
    <location>
        <begin position="647"/>
        <end position="668"/>
    </location>
</feature>
<feature type="transmembrane region" description="Helical" evidence="2">
    <location>
        <begin position="275"/>
        <end position="295"/>
    </location>
</feature>
<name>A0A344TZ38_9ACTN</name>
<feature type="transmembrane region" description="Helical" evidence="2">
    <location>
        <begin position="194"/>
        <end position="221"/>
    </location>
</feature>
<keyword evidence="2" id="KW-1133">Transmembrane helix</keyword>
<reference evidence="3 4" key="1">
    <citation type="submission" date="2018-01" db="EMBL/GenBank/DDBJ databases">
        <title>Draft genome Sequence of streptomyces globosus LZH-48.</title>
        <authorList>
            <person name="Ran K."/>
            <person name="Li Z."/>
            <person name="Wei S."/>
            <person name="Dong R."/>
        </authorList>
    </citation>
    <scope>NUCLEOTIDE SEQUENCE [LARGE SCALE GENOMIC DNA]</scope>
    <source>
        <strain evidence="3 4">LZH-48</strain>
    </source>
</reference>
<feature type="compositionally biased region" description="Gly residues" evidence="1">
    <location>
        <begin position="842"/>
        <end position="854"/>
    </location>
</feature>
<dbReference type="AlphaFoldDB" id="A0A344TZ38"/>
<feature type="compositionally biased region" description="Pro residues" evidence="1">
    <location>
        <begin position="1049"/>
        <end position="1059"/>
    </location>
</feature>
<protein>
    <submittedName>
        <fullName evidence="3">Uncharacterized protein</fullName>
    </submittedName>
</protein>
<feature type="transmembrane region" description="Helical" evidence="2">
    <location>
        <begin position="698"/>
        <end position="722"/>
    </location>
</feature>
<keyword evidence="2" id="KW-0472">Membrane</keyword>
<proteinExistence type="predicted"/>
<gene>
    <name evidence="3" type="ORF">C0216_10965</name>
</gene>
<dbReference type="Proteomes" id="UP000252004">
    <property type="component" value="Chromosome"/>
</dbReference>
<feature type="transmembrane region" description="Helical" evidence="2">
    <location>
        <begin position="307"/>
        <end position="325"/>
    </location>
</feature>
<dbReference type="EMBL" id="CP030862">
    <property type="protein sequence ID" value="AXE23909.1"/>
    <property type="molecule type" value="Genomic_DNA"/>
</dbReference>
<accession>A0A344TZ38</accession>
<feature type="compositionally biased region" description="Gly residues" evidence="1">
    <location>
        <begin position="861"/>
        <end position="873"/>
    </location>
</feature>
<feature type="compositionally biased region" description="Polar residues" evidence="1">
    <location>
        <begin position="1021"/>
        <end position="1038"/>
    </location>
</feature>
<evidence type="ECO:0000256" key="1">
    <source>
        <dbReference type="SAM" id="MobiDB-lite"/>
    </source>
</evidence>
<feature type="compositionally biased region" description="Low complexity" evidence="1">
    <location>
        <begin position="1112"/>
        <end position="1140"/>
    </location>
</feature>
<feature type="region of interest" description="Disordered" evidence="1">
    <location>
        <begin position="779"/>
        <end position="1216"/>
    </location>
</feature>
<keyword evidence="4" id="KW-1185">Reference proteome</keyword>
<evidence type="ECO:0000313" key="4">
    <source>
        <dbReference type="Proteomes" id="UP000252004"/>
    </source>
</evidence>